<feature type="signal peptide" evidence="2">
    <location>
        <begin position="1"/>
        <end position="18"/>
    </location>
</feature>
<gene>
    <name evidence="4" type="ORF">NP590_05960</name>
</gene>
<name>A0ABT1TDV5_9GAMM</name>
<evidence type="ECO:0000256" key="2">
    <source>
        <dbReference type="SAM" id="SignalP"/>
    </source>
</evidence>
<protein>
    <submittedName>
        <fullName evidence="4">DUF4124 domain-containing protein</fullName>
    </submittedName>
</protein>
<dbReference type="EMBL" id="JANIBJ010000008">
    <property type="protein sequence ID" value="MCQ8103641.1"/>
    <property type="molecule type" value="Genomic_DNA"/>
</dbReference>
<keyword evidence="5" id="KW-1185">Reference proteome</keyword>
<feature type="domain" description="DUF4124" evidence="3">
    <location>
        <begin position="7"/>
        <end position="60"/>
    </location>
</feature>
<keyword evidence="2" id="KW-0732">Signal</keyword>
<comment type="caution">
    <text evidence="4">The sequence shown here is derived from an EMBL/GenBank/DDBJ whole genome shotgun (WGS) entry which is preliminary data.</text>
</comment>
<feature type="compositionally biased region" description="Pro residues" evidence="1">
    <location>
        <begin position="133"/>
        <end position="153"/>
    </location>
</feature>
<evidence type="ECO:0000313" key="4">
    <source>
        <dbReference type="EMBL" id="MCQ8103641.1"/>
    </source>
</evidence>
<organism evidence="4 5">
    <name type="scientific">Methylomonas subterranea</name>
    <dbReference type="NCBI Taxonomy" id="2952225"/>
    <lineage>
        <taxon>Bacteria</taxon>
        <taxon>Pseudomonadati</taxon>
        <taxon>Pseudomonadota</taxon>
        <taxon>Gammaproteobacteria</taxon>
        <taxon>Methylococcales</taxon>
        <taxon>Methylococcaceae</taxon>
        <taxon>Methylomonas</taxon>
    </lineage>
</organism>
<sequence length="167" mass="18755">MRRFFLLLLGLGSANCNAEVFKCTEKYGKTVYQSSPCKAATKEQQLEIKTDPAREAAAKAKLEAIQNEYDARKSAQEKANKEREEQQRARDSLEIARRSAAAQQEQAHAQQRQADALEKQNQSDNRPMIFLPPMVPNYPAGPHPSPRPQPRPMPDNNRLDAPADMAP</sequence>
<feature type="chain" id="PRO_5046074389" evidence="2">
    <location>
        <begin position="19"/>
        <end position="167"/>
    </location>
</feature>
<feature type="compositionally biased region" description="Low complexity" evidence="1">
    <location>
        <begin position="98"/>
        <end position="114"/>
    </location>
</feature>
<feature type="region of interest" description="Disordered" evidence="1">
    <location>
        <begin position="68"/>
        <end position="167"/>
    </location>
</feature>
<reference evidence="4 5" key="1">
    <citation type="submission" date="2022-07" db="EMBL/GenBank/DDBJ databases">
        <title>Methylomonas rivi sp. nov., Methylomonas rosea sp. nov., Methylomonas aureus sp. nov. and Methylomonas subterranea sp. nov., four novel methanotrophs isolated from a freshwater creek and the deep terrestrial subsurface.</title>
        <authorList>
            <person name="Abin C."/>
            <person name="Sankaranarayanan K."/>
            <person name="Garner C."/>
            <person name="Sindelar R."/>
            <person name="Kotary K."/>
            <person name="Garner R."/>
            <person name="Barclay S."/>
            <person name="Lawson P."/>
            <person name="Krumholz L."/>
        </authorList>
    </citation>
    <scope>NUCLEOTIDE SEQUENCE [LARGE SCALE GENOMIC DNA]</scope>
    <source>
        <strain evidence="4 5">SURF-2</strain>
    </source>
</reference>
<proteinExistence type="predicted"/>
<accession>A0ABT1TDV5</accession>
<evidence type="ECO:0000259" key="3">
    <source>
        <dbReference type="Pfam" id="PF13511"/>
    </source>
</evidence>
<dbReference type="InterPro" id="IPR025392">
    <property type="entry name" value="DUF4124"/>
</dbReference>
<evidence type="ECO:0000313" key="5">
    <source>
        <dbReference type="Proteomes" id="UP001524499"/>
    </source>
</evidence>
<evidence type="ECO:0000256" key="1">
    <source>
        <dbReference type="SAM" id="MobiDB-lite"/>
    </source>
</evidence>
<feature type="compositionally biased region" description="Basic and acidic residues" evidence="1">
    <location>
        <begin position="69"/>
        <end position="97"/>
    </location>
</feature>
<dbReference type="RefSeq" id="WP_256601349.1">
    <property type="nucleotide sequence ID" value="NZ_JANIBJ010000008.1"/>
</dbReference>
<dbReference type="Proteomes" id="UP001524499">
    <property type="component" value="Unassembled WGS sequence"/>
</dbReference>
<dbReference type="Pfam" id="PF13511">
    <property type="entry name" value="DUF4124"/>
    <property type="match status" value="1"/>
</dbReference>